<protein>
    <submittedName>
        <fullName evidence="1">Uncharacterized protein</fullName>
    </submittedName>
</protein>
<reference evidence="1" key="1">
    <citation type="submission" date="2023-03" db="EMBL/GenBank/DDBJ databases">
        <title>Massive genome expansion in bonnet fungi (Mycena s.s.) driven by repeated elements and novel gene families across ecological guilds.</title>
        <authorList>
            <consortium name="Lawrence Berkeley National Laboratory"/>
            <person name="Harder C.B."/>
            <person name="Miyauchi S."/>
            <person name="Viragh M."/>
            <person name="Kuo A."/>
            <person name="Thoen E."/>
            <person name="Andreopoulos B."/>
            <person name="Lu D."/>
            <person name="Skrede I."/>
            <person name="Drula E."/>
            <person name="Henrissat B."/>
            <person name="Morin E."/>
            <person name="Kohler A."/>
            <person name="Barry K."/>
            <person name="LaButti K."/>
            <person name="Morin E."/>
            <person name="Salamov A."/>
            <person name="Lipzen A."/>
            <person name="Mereny Z."/>
            <person name="Hegedus B."/>
            <person name="Baldrian P."/>
            <person name="Stursova M."/>
            <person name="Weitz H."/>
            <person name="Taylor A."/>
            <person name="Grigoriev I.V."/>
            <person name="Nagy L.G."/>
            <person name="Martin F."/>
            <person name="Kauserud H."/>
        </authorList>
    </citation>
    <scope>NUCLEOTIDE SEQUENCE</scope>
    <source>
        <strain evidence="1">CBHHK188m</strain>
    </source>
</reference>
<proteinExistence type="predicted"/>
<evidence type="ECO:0000313" key="1">
    <source>
        <dbReference type="EMBL" id="KAJ7737435.1"/>
    </source>
</evidence>
<evidence type="ECO:0000313" key="2">
    <source>
        <dbReference type="Proteomes" id="UP001215280"/>
    </source>
</evidence>
<name>A0AAD7IA69_9AGAR</name>
<accession>A0AAD7IA69</accession>
<dbReference type="AlphaFoldDB" id="A0AAD7IA69"/>
<gene>
    <name evidence="1" type="ORF">DFH07DRAFT_753034</name>
</gene>
<keyword evidence="2" id="KW-1185">Reference proteome</keyword>
<dbReference type="EMBL" id="JARJLG010000143">
    <property type="protein sequence ID" value="KAJ7737435.1"/>
    <property type="molecule type" value="Genomic_DNA"/>
</dbReference>
<feature type="non-terminal residue" evidence="1">
    <location>
        <position position="330"/>
    </location>
</feature>
<organism evidence="1 2">
    <name type="scientific">Mycena maculata</name>
    <dbReference type="NCBI Taxonomy" id="230809"/>
    <lineage>
        <taxon>Eukaryota</taxon>
        <taxon>Fungi</taxon>
        <taxon>Dikarya</taxon>
        <taxon>Basidiomycota</taxon>
        <taxon>Agaricomycotina</taxon>
        <taxon>Agaricomycetes</taxon>
        <taxon>Agaricomycetidae</taxon>
        <taxon>Agaricales</taxon>
        <taxon>Marasmiineae</taxon>
        <taxon>Mycenaceae</taxon>
        <taxon>Mycena</taxon>
    </lineage>
</organism>
<dbReference type="Proteomes" id="UP001215280">
    <property type="component" value="Unassembled WGS sequence"/>
</dbReference>
<comment type="caution">
    <text evidence="1">The sequence shown here is derived from an EMBL/GenBank/DDBJ whole genome shotgun (WGS) entry which is preliminary data.</text>
</comment>
<sequence>IPKITYTISVFSREQMKKAKSSRGAPAGTDIRKLDHTVPWDTLKAQVLAAISSVLNPTALVFEDYSITFTVPRQVTTPIQLNDGTKYDHLVENALKIKKDANAKIVVEPKSVRAYLPPFVKGVQNRSGNRLLKTKRTTRQMMRTERRRNAQCLLTRVYPTNAALNAEIGKLRDKYICPTGRCPTGHCFVDSDGPDHFTLGNAHVESWAAAILKGPEFATIKKPPNNDLFNKINPRRLAAHTPLLQRRAELRDKEKAVNNTAPQININFPPDFANLLRPVPVALPPPPPAVLDRNTPAMLIPASLIPGPVLSINDFCTQYGLDDDIRDRFK</sequence>